<dbReference type="InterPro" id="IPR013783">
    <property type="entry name" value="Ig-like_fold"/>
</dbReference>
<evidence type="ECO:0000256" key="2">
    <source>
        <dbReference type="SAM" id="SignalP"/>
    </source>
</evidence>
<name>A0A2H0BG24_UNCKA</name>
<keyword evidence="2" id="KW-0732">Signal</keyword>
<comment type="caution">
    <text evidence="4">The sequence shown here is derived from an EMBL/GenBank/DDBJ whole genome shotgun (WGS) entry which is preliminary data.</text>
</comment>
<feature type="signal peptide" evidence="2">
    <location>
        <begin position="1"/>
        <end position="26"/>
    </location>
</feature>
<feature type="chain" id="PRO_5013782515" description="Fibronectin type-III domain-containing protein" evidence="2">
    <location>
        <begin position="27"/>
        <end position="993"/>
    </location>
</feature>
<sequence length="993" mass="103116">MNKNVNLTILTIVGFLFLAIPHITFAGPCDDDGTDCTGTCGTGTHCTHNVICCGDPIGCGGTKNQWFCDADSYDPKGIQDPASCSTVNGWVCDEDNFAQSLDVHVYVDGPAESGTFMGSFPANVTRSAGVAAECGGYYDHGFNAAIPATYKDGQSHTYYVYGINIGSGGNAALWGNPQSISCSPPPASPSNLQVSCNATGTQATLSWDAAANADYYSPRVDHSPSSQNFGACDSTTNTGTSGDVCINRLTSTSYTMAVSPGDTYQWWLHSRSDTVAGWYPPAGVFGTNFVCAPTPPTPSVTIGSVCLSSSSSSNIGTVSWSGTTPNVTYVDVSTVSNFSSWGYKAVGAGSTSTTIIDGFSGDLTSLAPNTNYYVRTWNGYKHSATYGPFQIPACPNCSITSASTGLITGGTGTYTASFSSPNGQLGGEIFHGNFSRITYNSITGTSGTLSGTWTPAAAGTYEVCCRAWYDSVAECRPSALVDASPRVACAGPNVCTTVTVTNPTPTTVPPTATSTTAPPTATATTVPPTATNTPVPPTATNTPAPGSTSTPVPPTTTNTPIPPAATNTPVPTKTWNITYQAVCNSGTLKADLGGDNSRAWSRVYSPAIDSLSPTAKGTHTVSIQSARANDDIYAGMQDGSGTFLSLNGTPPNANITYANYWTGVPNAKWSRNSLPVGNYTLQFTAPASWCLASTATTAPPTATATTAPPTATATTAPPTATPYPVDLQVNIEQACLTGPSLTAVSFNITDANNSSGKLRLNSNPATLYPGGIQDVSSTVSFIPDTSNFKKLKVRCSSDGNDYNTQTACSSSCGGTCKIVKTCKLDGTEYTDGAACFIACGQWMGNCEEHTPGGFLIYPDLPYSARYTNNGASVYKTFSVPLCAAPACRLDSQTVIAGTVTPSISTLVINWTPNFTPADKGADYIAIIASPNISCVYAVDPEAANNGLGAGCQTITTVDKNVAINQTSYTLTNLSPGTTYFYRIMYVDNDLVFP</sequence>
<evidence type="ECO:0000313" key="5">
    <source>
        <dbReference type="Proteomes" id="UP000228495"/>
    </source>
</evidence>
<dbReference type="EMBL" id="PCSU01000031">
    <property type="protein sequence ID" value="PIP56626.1"/>
    <property type="molecule type" value="Genomic_DNA"/>
</dbReference>
<dbReference type="SUPFAM" id="SSF49265">
    <property type="entry name" value="Fibronectin type III"/>
    <property type="match status" value="1"/>
</dbReference>
<feature type="domain" description="Fibronectin type-III" evidence="3">
    <location>
        <begin position="186"/>
        <end position="387"/>
    </location>
</feature>
<dbReference type="PRINTS" id="PR01217">
    <property type="entry name" value="PRICHEXTENSN"/>
</dbReference>
<feature type="region of interest" description="Disordered" evidence="1">
    <location>
        <begin position="504"/>
        <end position="569"/>
    </location>
</feature>
<protein>
    <recommendedName>
        <fullName evidence="3">Fibronectin type-III domain-containing protein</fullName>
    </recommendedName>
</protein>
<accession>A0A2H0BG24</accession>
<dbReference type="Gene3D" id="2.60.40.10">
    <property type="entry name" value="Immunoglobulins"/>
    <property type="match status" value="2"/>
</dbReference>
<dbReference type="InterPro" id="IPR003961">
    <property type="entry name" value="FN3_dom"/>
</dbReference>
<dbReference type="SMART" id="SM00060">
    <property type="entry name" value="FN3"/>
    <property type="match status" value="2"/>
</dbReference>
<evidence type="ECO:0000259" key="3">
    <source>
        <dbReference type="SMART" id="SM00060"/>
    </source>
</evidence>
<evidence type="ECO:0000256" key="1">
    <source>
        <dbReference type="SAM" id="MobiDB-lite"/>
    </source>
</evidence>
<organism evidence="4 5">
    <name type="scientific">candidate division WWE3 bacterium CG22_combo_CG10-13_8_21_14_all_39_12</name>
    <dbReference type="NCBI Taxonomy" id="1975094"/>
    <lineage>
        <taxon>Bacteria</taxon>
        <taxon>Katanobacteria</taxon>
    </lineage>
</organism>
<reference evidence="4 5" key="1">
    <citation type="submission" date="2017-09" db="EMBL/GenBank/DDBJ databases">
        <title>Depth-based differentiation of microbial function through sediment-hosted aquifers and enrichment of novel symbionts in the deep terrestrial subsurface.</title>
        <authorList>
            <person name="Probst A.J."/>
            <person name="Ladd B."/>
            <person name="Jarett J.K."/>
            <person name="Geller-Mcgrath D.E."/>
            <person name="Sieber C.M."/>
            <person name="Emerson J.B."/>
            <person name="Anantharaman K."/>
            <person name="Thomas B.C."/>
            <person name="Malmstrom R."/>
            <person name="Stieglmeier M."/>
            <person name="Klingl A."/>
            <person name="Woyke T."/>
            <person name="Ryan C.M."/>
            <person name="Banfield J.F."/>
        </authorList>
    </citation>
    <scope>NUCLEOTIDE SEQUENCE [LARGE SCALE GENOMIC DNA]</scope>
    <source>
        <strain evidence="4">CG22_combo_CG10-13_8_21_14_all_39_12</strain>
    </source>
</reference>
<feature type="compositionally biased region" description="Low complexity" evidence="1">
    <location>
        <begin position="699"/>
        <end position="718"/>
    </location>
</feature>
<dbReference type="InterPro" id="IPR036116">
    <property type="entry name" value="FN3_sf"/>
</dbReference>
<dbReference type="AlphaFoldDB" id="A0A2H0BG24"/>
<evidence type="ECO:0000313" key="4">
    <source>
        <dbReference type="EMBL" id="PIP56626.1"/>
    </source>
</evidence>
<feature type="domain" description="Fibronectin type-III" evidence="3">
    <location>
        <begin position="885"/>
        <end position="993"/>
    </location>
</feature>
<feature type="region of interest" description="Disordered" evidence="1">
    <location>
        <begin position="699"/>
        <end position="719"/>
    </location>
</feature>
<proteinExistence type="predicted"/>
<dbReference type="Proteomes" id="UP000228495">
    <property type="component" value="Unassembled WGS sequence"/>
</dbReference>
<gene>
    <name evidence="4" type="ORF">COX05_02055</name>
</gene>